<feature type="compositionally biased region" description="Low complexity" evidence="3">
    <location>
        <begin position="137"/>
        <end position="153"/>
    </location>
</feature>
<dbReference type="Gene3D" id="3.40.50.2300">
    <property type="match status" value="1"/>
</dbReference>
<comment type="caution">
    <text evidence="5">The sequence shown here is derived from an EMBL/GenBank/DDBJ whole genome shotgun (WGS) entry which is preliminary data.</text>
</comment>
<evidence type="ECO:0000259" key="4">
    <source>
        <dbReference type="PROSITE" id="PS50110"/>
    </source>
</evidence>
<evidence type="ECO:0000256" key="3">
    <source>
        <dbReference type="SAM" id="MobiDB-lite"/>
    </source>
</evidence>
<dbReference type="InterPro" id="IPR001789">
    <property type="entry name" value="Sig_transdc_resp-reg_receiver"/>
</dbReference>
<evidence type="ECO:0000313" key="6">
    <source>
        <dbReference type="Proteomes" id="UP001500967"/>
    </source>
</evidence>
<dbReference type="EMBL" id="BAAAGX010000002">
    <property type="protein sequence ID" value="GAA0221352.1"/>
    <property type="molecule type" value="Genomic_DNA"/>
</dbReference>
<dbReference type="PROSITE" id="PS50110">
    <property type="entry name" value="RESPONSE_REGULATORY"/>
    <property type="match status" value="1"/>
</dbReference>
<protein>
    <recommendedName>
        <fullName evidence="4">Response regulatory domain-containing protein</fullName>
    </recommendedName>
</protein>
<dbReference type="PANTHER" id="PTHR43214">
    <property type="entry name" value="TWO-COMPONENT RESPONSE REGULATOR"/>
    <property type="match status" value="1"/>
</dbReference>
<keyword evidence="1" id="KW-0238">DNA-binding</keyword>
<name>A0ABN0TGU8_9ACTN</name>
<feature type="modified residue" description="4-aspartylphosphate" evidence="2">
    <location>
        <position position="53"/>
    </location>
</feature>
<feature type="compositionally biased region" description="Basic and acidic residues" evidence="3">
    <location>
        <begin position="91"/>
        <end position="103"/>
    </location>
</feature>
<feature type="region of interest" description="Disordered" evidence="3">
    <location>
        <begin position="88"/>
        <end position="153"/>
    </location>
</feature>
<dbReference type="Proteomes" id="UP001500967">
    <property type="component" value="Unassembled WGS sequence"/>
</dbReference>
<reference evidence="5 6" key="1">
    <citation type="journal article" date="2019" name="Int. J. Syst. Evol. Microbiol.">
        <title>The Global Catalogue of Microorganisms (GCM) 10K type strain sequencing project: providing services to taxonomists for standard genome sequencing and annotation.</title>
        <authorList>
            <consortium name="The Broad Institute Genomics Platform"/>
            <consortium name="The Broad Institute Genome Sequencing Center for Infectious Disease"/>
            <person name="Wu L."/>
            <person name="Ma J."/>
        </authorList>
    </citation>
    <scope>NUCLEOTIDE SEQUENCE [LARGE SCALE GENOMIC DNA]</scope>
    <source>
        <strain evidence="5 6">JCM 10425</strain>
    </source>
</reference>
<accession>A0ABN0TGU8</accession>
<sequence length="153" mass="16637">MDVLIADDHAPFRSGLRALLASVEDIDLVGEAADGESAVALATRLQPDVVLMDLHMPGLDGIEATRRIVATSPHIGIVVLTMLEDDAGPVAEDRAQPRLEHLRQTAGRRSGRGDRPRPRRGPRAPVISGFSPPAPSPRSCRPGRPWWPRAWPR</sequence>
<dbReference type="CDD" id="cd17535">
    <property type="entry name" value="REC_NarL-like"/>
    <property type="match status" value="1"/>
</dbReference>
<dbReference type="InterPro" id="IPR058245">
    <property type="entry name" value="NreC/VraR/RcsB-like_REC"/>
</dbReference>
<evidence type="ECO:0000256" key="1">
    <source>
        <dbReference type="ARBA" id="ARBA00023125"/>
    </source>
</evidence>
<dbReference type="InterPro" id="IPR039420">
    <property type="entry name" value="WalR-like"/>
</dbReference>
<gene>
    <name evidence="5" type="ORF">GCM10009539_03230</name>
</gene>
<feature type="domain" description="Response regulatory" evidence="4">
    <location>
        <begin position="2"/>
        <end position="113"/>
    </location>
</feature>
<dbReference type="Pfam" id="PF00072">
    <property type="entry name" value="Response_reg"/>
    <property type="match status" value="1"/>
</dbReference>
<evidence type="ECO:0000256" key="2">
    <source>
        <dbReference type="PROSITE-ProRule" id="PRU00169"/>
    </source>
</evidence>
<organism evidence="5 6">
    <name type="scientific">Cryptosporangium japonicum</name>
    <dbReference type="NCBI Taxonomy" id="80872"/>
    <lineage>
        <taxon>Bacteria</taxon>
        <taxon>Bacillati</taxon>
        <taxon>Actinomycetota</taxon>
        <taxon>Actinomycetes</taxon>
        <taxon>Cryptosporangiales</taxon>
        <taxon>Cryptosporangiaceae</taxon>
        <taxon>Cryptosporangium</taxon>
    </lineage>
</organism>
<proteinExistence type="predicted"/>
<dbReference type="SMART" id="SM00448">
    <property type="entry name" value="REC"/>
    <property type="match status" value="1"/>
</dbReference>
<evidence type="ECO:0000313" key="5">
    <source>
        <dbReference type="EMBL" id="GAA0221352.1"/>
    </source>
</evidence>
<keyword evidence="6" id="KW-1185">Reference proteome</keyword>
<keyword evidence="2" id="KW-0597">Phosphoprotein</keyword>
<dbReference type="SUPFAM" id="SSF52172">
    <property type="entry name" value="CheY-like"/>
    <property type="match status" value="1"/>
</dbReference>
<dbReference type="InterPro" id="IPR011006">
    <property type="entry name" value="CheY-like_superfamily"/>
</dbReference>